<dbReference type="RefSeq" id="WP_255028498.1">
    <property type="nucleotide sequence ID" value="NZ_JANDHW010000023.1"/>
</dbReference>
<evidence type="ECO:0000313" key="2">
    <source>
        <dbReference type="Proteomes" id="UP001205603"/>
    </source>
</evidence>
<comment type="caution">
    <text evidence="1">The sequence shown here is derived from an EMBL/GenBank/DDBJ whole genome shotgun (WGS) entry which is preliminary data.</text>
</comment>
<gene>
    <name evidence="1" type="ORF">NMU02_13485</name>
</gene>
<dbReference type="EMBL" id="JANDHW010000023">
    <property type="protein sequence ID" value="MCP9613106.1"/>
    <property type="molecule type" value="Genomic_DNA"/>
</dbReference>
<reference evidence="1 2" key="1">
    <citation type="submission" date="2022-07" db="EMBL/GenBank/DDBJ databases">
        <title>Fecal culturing of patients with breast cancer.</title>
        <authorList>
            <person name="Teng N.M.Y."/>
            <person name="Kiu R."/>
            <person name="Evans R."/>
            <person name="Baker D.J."/>
            <person name="Zenner C."/>
            <person name="Robinson S.D."/>
            <person name="Hall L.J."/>
        </authorList>
    </citation>
    <scope>NUCLEOTIDE SEQUENCE [LARGE SCALE GENOMIC DNA]</scope>
    <source>
        <strain evidence="1 2">LH1063</strain>
    </source>
</reference>
<evidence type="ECO:0008006" key="3">
    <source>
        <dbReference type="Google" id="ProtNLM"/>
    </source>
</evidence>
<name>A0ABT1MMG7_9BACT</name>
<dbReference type="Proteomes" id="UP001205603">
    <property type="component" value="Unassembled WGS sequence"/>
</dbReference>
<evidence type="ECO:0000313" key="1">
    <source>
        <dbReference type="EMBL" id="MCP9613106.1"/>
    </source>
</evidence>
<keyword evidence="2" id="KW-1185">Reference proteome</keyword>
<sequence length="129" mass="14121">MKNIRITEEVITALDPEEIFVFGSNLNGFHAGGAAHTACRWGAKWGQGEGLQGNTYAIPTMFGTVEEIKPYVDRFIAFAREHSEMKFLVTPVGCGIAGFSPVEIAPLFEGAVDLDNICLPRVFWENITG</sequence>
<organism evidence="1 2">
    <name type="scientific">Coprobacter tertius</name>
    <dbReference type="NCBI Taxonomy" id="2944915"/>
    <lineage>
        <taxon>Bacteria</taxon>
        <taxon>Pseudomonadati</taxon>
        <taxon>Bacteroidota</taxon>
        <taxon>Bacteroidia</taxon>
        <taxon>Bacteroidales</taxon>
        <taxon>Barnesiellaceae</taxon>
        <taxon>Coprobacter</taxon>
    </lineage>
</organism>
<accession>A0ABT1MMG7</accession>
<proteinExistence type="predicted"/>
<protein>
    <recommendedName>
        <fullName evidence="3">Macro domain-containing protein</fullName>
    </recommendedName>
</protein>